<dbReference type="GO" id="GO:0019354">
    <property type="term" value="P:siroheme biosynthetic process"/>
    <property type="evidence" value="ECO:0007669"/>
    <property type="project" value="UniProtKB-UniPathway"/>
</dbReference>
<keyword evidence="4 8" id="KW-0808">Transferase</keyword>
<dbReference type="PROSITE" id="PS00839">
    <property type="entry name" value="SUMT_1"/>
    <property type="match status" value="1"/>
</dbReference>
<feature type="domain" description="Tetrapyrrole methylase" evidence="9">
    <location>
        <begin position="10"/>
        <end position="220"/>
    </location>
</feature>
<keyword evidence="5" id="KW-0949">S-adenosyl-L-methionine</keyword>
<evidence type="ECO:0000256" key="1">
    <source>
        <dbReference type="ARBA" id="ARBA00005879"/>
    </source>
</evidence>
<gene>
    <name evidence="10" type="primary">nirE</name>
    <name evidence="10" type="ordered locus">RLO149_c031370</name>
</gene>
<dbReference type="Pfam" id="PF00590">
    <property type="entry name" value="TP_methylase"/>
    <property type="match status" value="1"/>
</dbReference>
<accession>F7ZJR8</accession>
<evidence type="ECO:0000313" key="10">
    <source>
        <dbReference type="EMBL" id="AEI95093.1"/>
    </source>
</evidence>
<dbReference type="InterPro" id="IPR000878">
    <property type="entry name" value="4pyrrol_Mease"/>
</dbReference>
<dbReference type="Gene3D" id="3.40.1010.10">
    <property type="entry name" value="Cobalt-precorrin-4 Transmethylase, Domain 1"/>
    <property type="match status" value="1"/>
</dbReference>
<evidence type="ECO:0000256" key="2">
    <source>
        <dbReference type="ARBA" id="ARBA00012162"/>
    </source>
</evidence>
<dbReference type="STRING" id="391595.RLO149_c031370"/>
<comment type="pathway">
    <text evidence="7">Porphyrin-containing compound metabolism; siroheme biosynthesis; precorrin-2 from uroporphyrinogen III: step 1/1.</text>
</comment>
<dbReference type="Proteomes" id="UP000001353">
    <property type="component" value="Chromosome"/>
</dbReference>
<dbReference type="eggNOG" id="COG0007">
    <property type="taxonomic scope" value="Bacteria"/>
</dbReference>
<dbReference type="PROSITE" id="PS00840">
    <property type="entry name" value="SUMT_2"/>
    <property type="match status" value="1"/>
</dbReference>
<evidence type="ECO:0000313" key="11">
    <source>
        <dbReference type="Proteomes" id="UP000001353"/>
    </source>
</evidence>
<dbReference type="InterPro" id="IPR006366">
    <property type="entry name" value="CobA/CysG_C"/>
</dbReference>
<dbReference type="GO" id="GO:0004851">
    <property type="term" value="F:uroporphyrin-III C-methyltransferase activity"/>
    <property type="evidence" value="ECO:0007669"/>
    <property type="project" value="UniProtKB-EC"/>
</dbReference>
<organism evidence="10 11">
    <name type="scientific">Roseobacter litoralis (strain ATCC 49566 / DSM 6996 / JCM 21268 / NBRC 15278 / OCh 149)</name>
    <dbReference type="NCBI Taxonomy" id="391595"/>
    <lineage>
        <taxon>Bacteria</taxon>
        <taxon>Pseudomonadati</taxon>
        <taxon>Pseudomonadota</taxon>
        <taxon>Alphaproteobacteria</taxon>
        <taxon>Rhodobacterales</taxon>
        <taxon>Roseobacteraceae</taxon>
        <taxon>Roseobacter</taxon>
    </lineage>
</organism>
<dbReference type="InterPro" id="IPR035996">
    <property type="entry name" value="4pyrrol_Methylase_sf"/>
</dbReference>
<dbReference type="UniPathway" id="UPA00262">
    <property type="reaction ID" value="UER00211"/>
</dbReference>
<dbReference type="InterPro" id="IPR050161">
    <property type="entry name" value="Siro_Cobalamin_biosynth"/>
</dbReference>
<dbReference type="GO" id="GO:0032259">
    <property type="term" value="P:methylation"/>
    <property type="evidence" value="ECO:0007669"/>
    <property type="project" value="UniProtKB-KW"/>
</dbReference>
<comment type="similarity">
    <text evidence="1 8">Belongs to the precorrin methyltransferase family.</text>
</comment>
<dbReference type="SUPFAM" id="SSF53790">
    <property type="entry name" value="Tetrapyrrole methylase"/>
    <property type="match status" value="1"/>
</dbReference>
<name>F7ZJR8_ROSLO</name>
<dbReference type="CDD" id="cd11642">
    <property type="entry name" value="SUMT"/>
    <property type="match status" value="1"/>
</dbReference>
<dbReference type="HOGENOM" id="CLU_011276_7_0_5"/>
<dbReference type="NCBIfam" id="TIGR01469">
    <property type="entry name" value="cobA_cysG_Cterm"/>
    <property type="match status" value="1"/>
</dbReference>
<evidence type="ECO:0000256" key="8">
    <source>
        <dbReference type="RuleBase" id="RU003960"/>
    </source>
</evidence>
<evidence type="ECO:0000259" key="9">
    <source>
        <dbReference type="Pfam" id="PF00590"/>
    </source>
</evidence>
<dbReference type="AlphaFoldDB" id="F7ZJR8"/>
<dbReference type="FunFam" id="3.40.1010.10:FF:000001">
    <property type="entry name" value="Siroheme synthase"/>
    <property type="match status" value="1"/>
</dbReference>
<keyword evidence="11" id="KW-1185">Reference proteome</keyword>
<dbReference type="PANTHER" id="PTHR45790:SF3">
    <property type="entry name" value="S-ADENOSYL-L-METHIONINE-DEPENDENT UROPORPHYRINOGEN III METHYLTRANSFERASE, CHLOROPLASTIC"/>
    <property type="match status" value="1"/>
</dbReference>
<dbReference type="PANTHER" id="PTHR45790">
    <property type="entry name" value="SIROHEME SYNTHASE-RELATED"/>
    <property type="match status" value="1"/>
</dbReference>
<evidence type="ECO:0000256" key="4">
    <source>
        <dbReference type="ARBA" id="ARBA00022679"/>
    </source>
</evidence>
<dbReference type="NCBIfam" id="NF004790">
    <property type="entry name" value="PRK06136.1"/>
    <property type="match status" value="1"/>
</dbReference>
<sequence length="267" mass="28284">MLKKMNQGQVFLVGAGPGDPDLLTVRALRMMQSADVVVHDRLVSRDIMALVPAGVRRIDVGKKPDHHPVPQDEINALLVRLAEEGSTVARLKGGDPMIFGRGSEEAAVLRAAGIKVSYAPGITAAQGVSASTGVPLTHRGLATGVRYVTGHCQANRPLDLDWDGLADADTTLVVYMGHANMQQIAAGLIERGLPAEHPVLVVANGTRPNETRLVTQLGALQIKRANIPVPGPVLFIVGRVVTLIDSEDSTAADTLLQAPELQRVLHG</sequence>
<protein>
    <recommendedName>
        <fullName evidence="2">uroporphyrinogen-III C-methyltransferase</fullName>
        <ecNumber evidence="2">2.1.1.107</ecNumber>
    </recommendedName>
</protein>
<dbReference type="RefSeq" id="WP_013963003.1">
    <property type="nucleotide sequence ID" value="NC_015730.1"/>
</dbReference>
<evidence type="ECO:0000256" key="3">
    <source>
        <dbReference type="ARBA" id="ARBA00022603"/>
    </source>
</evidence>
<keyword evidence="6" id="KW-0627">Porphyrin biosynthesis</keyword>
<dbReference type="Gene3D" id="3.30.950.10">
    <property type="entry name" value="Methyltransferase, Cobalt-precorrin-4 Transmethylase, Domain 2"/>
    <property type="match status" value="1"/>
</dbReference>
<dbReference type="EMBL" id="CP002623">
    <property type="protein sequence ID" value="AEI95093.1"/>
    <property type="molecule type" value="Genomic_DNA"/>
</dbReference>
<dbReference type="InterPro" id="IPR003043">
    <property type="entry name" value="Uropor_MeTrfase_CS"/>
</dbReference>
<evidence type="ECO:0000256" key="7">
    <source>
        <dbReference type="ARBA" id="ARBA00025705"/>
    </source>
</evidence>
<evidence type="ECO:0000256" key="6">
    <source>
        <dbReference type="ARBA" id="ARBA00023244"/>
    </source>
</evidence>
<reference evidence="10 11" key="1">
    <citation type="journal article" date="2011" name="BMC Genomics">
        <title>Comparative genome analysis and genome-guided physiological analysis of Roseobacter litoralis.</title>
        <authorList>
            <person name="Kalhoefer D."/>
            <person name="Thole S."/>
            <person name="Voget S."/>
            <person name="Lehmann R."/>
            <person name="Liesegang H."/>
            <person name="Wollher A."/>
            <person name="Daniel R."/>
            <person name="Simon M."/>
            <person name="Brinkhoff T."/>
        </authorList>
    </citation>
    <scope>NUCLEOTIDE SEQUENCE [LARGE SCALE GENOMIC DNA]</scope>
    <source>
        <strain evidence="11">ATCC 49566 / DSM 6996 / JCM 21268 / NBRC 15278 / OCh 149</strain>
    </source>
</reference>
<dbReference type="EC" id="2.1.1.107" evidence="2"/>
<evidence type="ECO:0000256" key="5">
    <source>
        <dbReference type="ARBA" id="ARBA00022691"/>
    </source>
</evidence>
<dbReference type="InterPro" id="IPR014777">
    <property type="entry name" value="4pyrrole_Mease_sub1"/>
</dbReference>
<dbReference type="InterPro" id="IPR014776">
    <property type="entry name" value="4pyrrole_Mease_sub2"/>
</dbReference>
<keyword evidence="3 8" id="KW-0489">Methyltransferase</keyword>
<proteinExistence type="inferred from homology"/>
<dbReference type="KEGG" id="rli:RLO149_c031370"/>